<dbReference type="HOGENOM" id="CLU_003527_1_0_1"/>
<evidence type="ECO:0000256" key="1">
    <source>
        <dbReference type="ARBA" id="ARBA00022729"/>
    </source>
</evidence>
<dbReference type="Gene3D" id="2.60.40.10">
    <property type="entry name" value="Immunoglobulins"/>
    <property type="match status" value="1"/>
</dbReference>
<dbReference type="InParanoid" id="A0A0C2ZNS6"/>
<dbReference type="SUPFAM" id="SSF81296">
    <property type="entry name" value="E set domains"/>
    <property type="match status" value="1"/>
</dbReference>
<dbReference type="InterPro" id="IPR013783">
    <property type="entry name" value="Ig-like_fold"/>
</dbReference>
<dbReference type="Gene3D" id="2.130.10.80">
    <property type="entry name" value="Galactose oxidase/kelch, beta-propeller"/>
    <property type="match status" value="1"/>
</dbReference>
<dbReference type="PANTHER" id="PTHR32208">
    <property type="entry name" value="SECRETED PROTEIN-RELATED"/>
    <property type="match status" value="1"/>
</dbReference>
<keyword evidence="5" id="KW-1185">Reference proteome</keyword>
<dbReference type="AlphaFoldDB" id="A0A0C2ZNS6"/>
<proteinExistence type="predicted"/>
<dbReference type="Pfam" id="PF01822">
    <property type="entry name" value="WSC"/>
    <property type="match status" value="1"/>
</dbReference>
<protein>
    <submittedName>
        <fullName evidence="4">Glyoxal oxidase</fullName>
    </submittedName>
</protein>
<accession>A0A0C2ZNS6</accession>
<feature type="domain" description="WSC" evidence="3">
    <location>
        <begin position="65"/>
        <end position="161"/>
    </location>
</feature>
<dbReference type="InterPro" id="IPR037293">
    <property type="entry name" value="Gal_Oxidase_central_sf"/>
</dbReference>
<dbReference type="InterPro" id="IPR009880">
    <property type="entry name" value="Glyoxal_oxidase_N"/>
</dbReference>
<gene>
    <name evidence="4" type="ORF">SCLCIDRAFT_760134</name>
</gene>
<dbReference type="InterPro" id="IPR014756">
    <property type="entry name" value="Ig_E-set"/>
</dbReference>
<dbReference type="InterPro" id="IPR002889">
    <property type="entry name" value="WSC_carb-bd"/>
</dbReference>
<dbReference type="EMBL" id="KN822036">
    <property type="protein sequence ID" value="KIM63203.1"/>
    <property type="molecule type" value="Genomic_DNA"/>
</dbReference>
<dbReference type="PROSITE" id="PS51212">
    <property type="entry name" value="WSC"/>
    <property type="match status" value="1"/>
</dbReference>
<reference evidence="5" key="2">
    <citation type="submission" date="2015-01" db="EMBL/GenBank/DDBJ databases">
        <title>Evolutionary Origins and Diversification of the Mycorrhizal Mutualists.</title>
        <authorList>
            <consortium name="DOE Joint Genome Institute"/>
            <consortium name="Mycorrhizal Genomics Consortium"/>
            <person name="Kohler A."/>
            <person name="Kuo A."/>
            <person name="Nagy L.G."/>
            <person name="Floudas D."/>
            <person name="Copeland A."/>
            <person name="Barry K.W."/>
            <person name="Cichocki N."/>
            <person name="Veneault-Fourrey C."/>
            <person name="LaButti K."/>
            <person name="Lindquist E.A."/>
            <person name="Lipzen A."/>
            <person name="Lundell T."/>
            <person name="Morin E."/>
            <person name="Murat C."/>
            <person name="Riley R."/>
            <person name="Ohm R."/>
            <person name="Sun H."/>
            <person name="Tunlid A."/>
            <person name="Henrissat B."/>
            <person name="Grigoriev I.V."/>
            <person name="Hibbett D.S."/>
            <person name="Martin F."/>
        </authorList>
    </citation>
    <scope>NUCLEOTIDE SEQUENCE [LARGE SCALE GENOMIC DNA]</scope>
    <source>
        <strain evidence="5">Foug A</strain>
    </source>
</reference>
<dbReference type="SMART" id="SM00321">
    <property type="entry name" value="WSC"/>
    <property type="match status" value="1"/>
</dbReference>
<dbReference type="Pfam" id="PF09118">
    <property type="entry name" value="GO-like_E_set"/>
    <property type="match status" value="1"/>
</dbReference>
<feature type="region of interest" description="Disordered" evidence="2">
    <location>
        <begin position="1"/>
        <end position="22"/>
    </location>
</feature>
<evidence type="ECO:0000256" key="2">
    <source>
        <dbReference type="SAM" id="MobiDB-lite"/>
    </source>
</evidence>
<dbReference type="InterPro" id="IPR015202">
    <property type="entry name" value="GO-like_E_set"/>
</dbReference>
<dbReference type="SUPFAM" id="SSF50965">
    <property type="entry name" value="Galactose oxidase, central domain"/>
    <property type="match status" value="1"/>
</dbReference>
<reference evidence="4 5" key="1">
    <citation type="submission" date="2014-04" db="EMBL/GenBank/DDBJ databases">
        <authorList>
            <consortium name="DOE Joint Genome Institute"/>
            <person name="Kuo A."/>
            <person name="Kohler A."/>
            <person name="Nagy L.G."/>
            <person name="Floudas D."/>
            <person name="Copeland A."/>
            <person name="Barry K.W."/>
            <person name="Cichocki N."/>
            <person name="Veneault-Fourrey C."/>
            <person name="LaButti K."/>
            <person name="Lindquist E.A."/>
            <person name="Lipzen A."/>
            <person name="Lundell T."/>
            <person name="Morin E."/>
            <person name="Murat C."/>
            <person name="Sun H."/>
            <person name="Tunlid A."/>
            <person name="Henrissat B."/>
            <person name="Grigoriev I.V."/>
            <person name="Hibbett D.S."/>
            <person name="Martin F."/>
            <person name="Nordberg H.P."/>
            <person name="Cantor M.N."/>
            <person name="Hua S.X."/>
        </authorList>
    </citation>
    <scope>NUCLEOTIDE SEQUENCE [LARGE SCALE GENOMIC DNA]</scope>
    <source>
        <strain evidence="4 5">Foug A</strain>
    </source>
</reference>
<name>A0A0C2ZNS6_9AGAM</name>
<organism evidence="4 5">
    <name type="scientific">Scleroderma citrinum Foug A</name>
    <dbReference type="NCBI Taxonomy" id="1036808"/>
    <lineage>
        <taxon>Eukaryota</taxon>
        <taxon>Fungi</taxon>
        <taxon>Dikarya</taxon>
        <taxon>Basidiomycota</taxon>
        <taxon>Agaricomycotina</taxon>
        <taxon>Agaricomycetes</taxon>
        <taxon>Agaricomycetidae</taxon>
        <taxon>Boletales</taxon>
        <taxon>Sclerodermatineae</taxon>
        <taxon>Sclerodermataceae</taxon>
        <taxon>Scleroderma</taxon>
    </lineage>
</organism>
<sequence>MVPHTSSTAQHEKISSTLAPGKQMDMSPKMALSSLILLSSVLIPTVYASTALSVATVQTKVLPGRWTYQGCLSELGTISRVFPYEIDWTNNTVDACLNQCAAFGYPAAGLEYGSQCFCGDITDVAANGGHYVADSQCNMTCSGDPTHLCGAAYRLTTYYWNGKMNVWHTPSNTGYYQFLMGGVVVPLMATVGINNKVTFLEKWRTSQFLEFKNSTGAYELDLSLVNDSGRAWREMHVKSDVFCSASIILPDKGARQINIGGWSSHATYGVRLYTPDGRPGVNGTNDWEENYNEVALQRSRWYTTAMLMPNGSILVVGGKADNAFSQPNLEILPRPPGGDTVVTLDFLQLTYPNNLYPFLMVLPSGRFFIGYYNEARILDPVTFRTVVSLPNMPGAVNNPLAGRTYPQEGSAVLLPQHAPYRDPIEILICGGSTPKGVALDNCISIAPETKNPTWTLERMVCTCIGIQSRPDGDQTLSQPSKRVIPCMVTLPDGTYMILNGAHQGVAGFATASDPNFNVVLYDPSQPVGQRMSILNSTNIARMYHSEATLLPDGRVLVSGSDPLTRGYPEELRLEVYIPPYLSQGLKQPQFTITVTDWAYSGQYSIVVTLFQGTTSTMRVSLVAASSSTHGNVMSGGRIIFPDFTCAGSVCTIVAPPNAFVSPPGWHQLFVLDGPTPSHSAWVRIGGDPAQLGNWPNFPDFTRPGV</sequence>
<evidence type="ECO:0000313" key="4">
    <source>
        <dbReference type="EMBL" id="KIM63203.1"/>
    </source>
</evidence>
<dbReference type="InterPro" id="IPR011043">
    <property type="entry name" value="Gal_Oxase/kelch_b-propeller"/>
</dbReference>
<dbReference type="CDD" id="cd02851">
    <property type="entry name" value="E_set_GO_C"/>
    <property type="match status" value="1"/>
</dbReference>
<dbReference type="PANTHER" id="PTHR32208:SF105">
    <property type="entry name" value="COPPER RADICAL OXIDASE"/>
    <property type="match status" value="1"/>
</dbReference>
<evidence type="ECO:0000259" key="3">
    <source>
        <dbReference type="PROSITE" id="PS51212"/>
    </source>
</evidence>
<keyword evidence="1" id="KW-0732">Signal</keyword>
<dbReference type="OrthoDB" id="2019572at2759"/>
<dbReference type="STRING" id="1036808.A0A0C2ZNS6"/>
<dbReference type="Proteomes" id="UP000053989">
    <property type="component" value="Unassembled WGS sequence"/>
</dbReference>
<dbReference type="Pfam" id="PF07250">
    <property type="entry name" value="Glyoxal_oxid_N"/>
    <property type="match status" value="1"/>
</dbReference>
<evidence type="ECO:0000313" key="5">
    <source>
        <dbReference type="Proteomes" id="UP000053989"/>
    </source>
</evidence>